<dbReference type="NCBIfam" id="TIGR00737">
    <property type="entry name" value="nifR3_yhdG"/>
    <property type="match status" value="1"/>
</dbReference>
<keyword evidence="9 12" id="KW-0560">Oxidoreductase</keyword>
<dbReference type="Gene3D" id="1.10.1200.80">
    <property type="entry name" value="Putative flavin oxidoreducatase, domain 2"/>
    <property type="match status" value="1"/>
</dbReference>
<evidence type="ECO:0000256" key="14">
    <source>
        <dbReference type="PIRSR" id="PIRSR006621-2"/>
    </source>
</evidence>
<feature type="binding site" evidence="14">
    <location>
        <position position="213"/>
    </location>
    <ligand>
        <name>FMN</name>
        <dbReference type="ChEBI" id="CHEBI:58210"/>
    </ligand>
</feature>
<keyword evidence="5 12" id="KW-0288">FMN</keyword>
<comment type="function">
    <text evidence="2 12">Catalyzes the synthesis of 5,6-dihydrouridine (D), a modified base found in the D-loop of most tRNAs, via the reduction of the C5-C6 double bond in target uridines.</text>
</comment>
<evidence type="ECO:0000256" key="10">
    <source>
        <dbReference type="ARBA" id="ARBA00048205"/>
    </source>
</evidence>
<protein>
    <recommendedName>
        <fullName evidence="12">tRNA-dihydrouridine synthase</fullName>
        <ecNumber evidence="12">1.3.1.-</ecNumber>
    </recommendedName>
</protein>
<dbReference type="EMBL" id="FUXL01000016">
    <property type="protein sequence ID" value="SKA33851.1"/>
    <property type="molecule type" value="Genomic_DNA"/>
</dbReference>
<dbReference type="InterPro" id="IPR004652">
    <property type="entry name" value="DusB-like"/>
</dbReference>
<comment type="similarity">
    <text evidence="12">Belongs to the dus family.</text>
</comment>
<feature type="binding site" evidence="14">
    <location>
        <position position="183"/>
    </location>
    <ligand>
        <name>FMN</name>
        <dbReference type="ChEBI" id="CHEBI:58210"/>
    </ligand>
</feature>
<dbReference type="CDD" id="cd02801">
    <property type="entry name" value="DUS_like_FMN"/>
    <property type="match status" value="1"/>
</dbReference>
<dbReference type="PANTHER" id="PTHR45846:SF1">
    <property type="entry name" value="TRNA-DIHYDROURIDINE(47) SYNTHASE [NAD(P)(+)]-LIKE"/>
    <property type="match status" value="1"/>
</dbReference>
<evidence type="ECO:0000313" key="16">
    <source>
        <dbReference type="EMBL" id="SKA33851.1"/>
    </source>
</evidence>
<proteinExistence type="inferred from homology"/>
<keyword evidence="8" id="KW-0694">RNA-binding</keyword>
<comment type="catalytic activity">
    <reaction evidence="10">
        <text>a 5,6-dihydrouridine in tRNA + NADP(+) = a uridine in tRNA + NADPH + H(+)</text>
        <dbReference type="Rhea" id="RHEA:23624"/>
        <dbReference type="Rhea" id="RHEA-COMP:13339"/>
        <dbReference type="Rhea" id="RHEA-COMP:13887"/>
        <dbReference type="ChEBI" id="CHEBI:15378"/>
        <dbReference type="ChEBI" id="CHEBI:57783"/>
        <dbReference type="ChEBI" id="CHEBI:58349"/>
        <dbReference type="ChEBI" id="CHEBI:65315"/>
        <dbReference type="ChEBI" id="CHEBI:74443"/>
    </reaction>
</comment>
<organism evidence="16 17">
    <name type="scientific">Consotaella salsifontis</name>
    <dbReference type="NCBI Taxonomy" id="1365950"/>
    <lineage>
        <taxon>Bacteria</taxon>
        <taxon>Pseudomonadati</taxon>
        <taxon>Pseudomonadota</taxon>
        <taxon>Alphaproteobacteria</taxon>
        <taxon>Hyphomicrobiales</taxon>
        <taxon>Aurantimonadaceae</taxon>
        <taxon>Consotaella</taxon>
    </lineage>
</organism>
<keyword evidence="17" id="KW-1185">Reference proteome</keyword>
<keyword evidence="3" id="KW-0820">tRNA-binding</keyword>
<dbReference type="InterPro" id="IPR013785">
    <property type="entry name" value="Aldolase_TIM"/>
</dbReference>
<dbReference type="GO" id="GO:0050660">
    <property type="term" value="F:flavin adenine dinucleotide binding"/>
    <property type="evidence" value="ECO:0007669"/>
    <property type="project" value="InterPro"/>
</dbReference>
<dbReference type="AlphaFoldDB" id="A0A1T4T0U1"/>
<evidence type="ECO:0000256" key="1">
    <source>
        <dbReference type="ARBA" id="ARBA00001917"/>
    </source>
</evidence>
<evidence type="ECO:0000256" key="6">
    <source>
        <dbReference type="ARBA" id="ARBA00022694"/>
    </source>
</evidence>
<evidence type="ECO:0000256" key="2">
    <source>
        <dbReference type="ARBA" id="ARBA00002790"/>
    </source>
</evidence>
<keyword evidence="6 12" id="KW-0819">tRNA processing</keyword>
<dbReference type="InterPro" id="IPR035587">
    <property type="entry name" value="DUS-like_FMN-bd"/>
</dbReference>
<keyword evidence="7" id="KW-0521">NADP</keyword>
<dbReference type="GO" id="GO:0000049">
    <property type="term" value="F:tRNA binding"/>
    <property type="evidence" value="ECO:0007669"/>
    <property type="project" value="UniProtKB-KW"/>
</dbReference>
<dbReference type="PROSITE" id="PS01136">
    <property type="entry name" value="UPF0034"/>
    <property type="match status" value="1"/>
</dbReference>
<keyword evidence="14" id="KW-0547">Nucleotide-binding</keyword>
<reference evidence="16 17" key="1">
    <citation type="submission" date="2017-02" db="EMBL/GenBank/DDBJ databases">
        <authorList>
            <person name="Peterson S.W."/>
        </authorList>
    </citation>
    <scope>NUCLEOTIDE SEQUENCE [LARGE SCALE GENOMIC DNA]</scope>
    <source>
        <strain evidence="16 17">USBA 369</strain>
    </source>
</reference>
<dbReference type="InterPro" id="IPR001269">
    <property type="entry name" value="DUS_fam"/>
</dbReference>
<evidence type="ECO:0000256" key="5">
    <source>
        <dbReference type="ARBA" id="ARBA00022643"/>
    </source>
</evidence>
<dbReference type="EC" id="1.3.1.-" evidence="12"/>
<dbReference type="GO" id="GO:0017150">
    <property type="term" value="F:tRNA dihydrouridine synthase activity"/>
    <property type="evidence" value="ECO:0007669"/>
    <property type="project" value="InterPro"/>
</dbReference>
<name>A0A1T4T0U1_9HYPH</name>
<keyword evidence="4 12" id="KW-0285">Flavoprotein</keyword>
<evidence type="ECO:0000259" key="15">
    <source>
        <dbReference type="Pfam" id="PF01207"/>
    </source>
</evidence>
<evidence type="ECO:0000256" key="13">
    <source>
        <dbReference type="PIRSR" id="PIRSR006621-1"/>
    </source>
</evidence>
<evidence type="ECO:0000256" key="7">
    <source>
        <dbReference type="ARBA" id="ARBA00022857"/>
    </source>
</evidence>
<dbReference type="SUPFAM" id="SSF51395">
    <property type="entry name" value="FMN-linked oxidoreductases"/>
    <property type="match status" value="1"/>
</dbReference>
<dbReference type="InterPro" id="IPR024036">
    <property type="entry name" value="tRNA-dHydroUridine_Synthase_C"/>
</dbReference>
<evidence type="ECO:0000313" key="17">
    <source>
        <dbReference type="Proteomes" id="UP000190135"/>
    </source>
</evidence>
<dbReference type="PANTHER" id="PTHR45846">
    <property type="entry name" value="TRNA-DIHYDROURIDINE(47) SYNTHASE [NAD(P)(+)]-LIKE"/>
    <property type="match status" value="1"/>
</dbReference>
<feature type="active site" description="Proton donor" evidence="13">
    <location>
        <position position="143"/>
    </location>
</feature>
<feature type="domain" description="DUS-like FMN-binding" evidence="15">
    <location>
        <begin position="58"/>
        <end position="329"/>
    </location>
</feature>
<dbReference type="Gene3D" id="3.20.20.70">
    <property type="entry name" value="Aldolase class I"/>
    <property type="match status" value="1"/>
</dbReference>
<evidence type="ECO:0000256" key="12">
    <source>
        <dbReference type="PIRNR" id="PIRNR006621"/>
    </source>
</evidence>
<accession>A0A1T4T0U1</accession>
<dbReference type="Proteomes" id="UP000190135">
    <property type="component" value="Unassembled WGS sequence"/>
</dbReference>
<dbReference type="PIRSF" id="PIRSF006621">
    <property type="entry name" value="Dus"/>
    <property type="match status" value="1"/>
</dbReference>
<feature type="binding site" evidence="14">
    <location>
        <position position="113"/>
    </location>
    <ligand>
        <name>FMN</name>
        <dbReference type="ChEBI" id="CHEBI:58210"/>
    </ligand>
</feature>
<dbReference type="InterPro" id="IPR018517">
    <property type="entry name" value="tRNA_hU_synthase_CS"/>
</dbReference>
<dbReference type="Pfam" id="PF01207">
    <property type="entry name" value="Dus"/>
    <property type="match status" value="1"/>
</dbReference>
<gene>
    <name evidence="16" type="ORF">SAMN05428963_11683</name>
</gene>
<comment type="catalytic activity">
    <reaction evidence="11">
        <text>a 5,6-dihydrouridine in tRNA + NAD(+) = a uridine in tRNA + NADH + H(+)</text>
        <dbReference type="Rhea" id="RHEA:54452"/>
        <dbReference type="Rhea" id="RHEA-COMP:13339"/>
        <dbReference type="Rhea" id="RHEA-COMP:13887"/>
        <dbReference type="ChEBI" id="CHEBI:15378"/>
        <dbReference type="ChEBI" id="CHEBI:57540"/>
        <dbReference type="ChEBI" id="CHEBI:57945"/>
        <dbReference type="ChEBI" id="CHEBI:65315"/>
        <dbReference type="ChEBI" id="CHEBI:74443"/>
    </reaction>
</comment>
<evidence type="ECO:0000256" key="4">
    <source>
        <dbReference type="ARBA" id="ARBA00022630"/>
    </source>
</evidence>
<dbReference type="STRING" id="1365950.SAMN05428963_11683"/>
<evidence type="ECO:0000256" key="11">
    <source>
        <dbReference type="ARBA" id="ARBA00048802"/>
    </source>
</evidence>
<comment type="cofactor">
    <cofactor evidence="1 12 14">
        <name>FMN</name>
        <dbReference type="ChEBI" id="CHEBI:58210"/>
    </cofactor>
</comment>
<sequence>MDCLNFEQPQIDWARMTMISTHAKSAQVLSADPPPLPGEGARSPLYIGRLELGNRCFLAPLSGITDVPFRRLARRLGAGLVVSEMVASGEFARGDQESAMRAMRDGAGLHVVQLAGRDPGWMKAAAEQLVGLGVDIIDINLGCPAKKVVGGLSGAALMREPDLALRLIEAVVEGAGAVPVTVKMRLGWSSDSINAPDIASRAEAAGARMVTVHGRTRDQFYEGRADWRAIAAVKRAVGIPVVANGDLVHPEDEAAMRQASGADAVMVGRGAVGRPWFPGLTTGAIRMADLTRIKLADLVRDHYENMLAHYSSQIGVRQARKHLAAYCDRASLCGQGDLGAPRTTMLTASQPEQVFQAIEQAFGDLTAAETESAVQCGVPRKAA</sequence>
<evidence type="ECO:0000256" key="9">
    <source>
        <dbReference type="ARBA" id="ARBA00023002"/>
    </source>
</evidence>
<evidence type="ECO:0000256" key="8">
    <source>
        <dbReference type="ARBA" id="ARBA00022884"/>
    </source>
</evidence>
<feature type="binding site" evidence="14">
    <location>
        <begin position="268"/>
        <end position="269"/>
    </location>
    <ligand>
        <name>FMN</name>
        <dbReference type="ChEBI" id="CHEBI:58210"/>
    </ligand>
</feature>
<evidence type="ECO:0000256" key="3">
    <source>
        <dbReference type="ARBA" id="ARBA00022555"/>
    </source>
</evidence>